<organism evidence="1">
    <name type="scientific">Arundo donax</name>
    <name type="common">Giant reed</name>
    <name type="synonym">Donax arundinaceus</name>
    <dbReference type="NCBI Taxonomy" id="35708"/>
    <lineage>
        <taxon>Eukaryota</taxon>
        <taxon>Viridiplantae</taxon>
        <taxon>Streptophyta</taxon>
        <taxon>Embryophyta</taxon>
        <taxon>Tracheophyta</taxon>
        <taxon>Spermatophyta</taxon>
        <taxon>Magnoliopsida</taxon>
        <taxon>Liliopsida</taxon>
        <taxon>Poales</taxon>
        <taxon>Poaceae</taxon>
        <taxon>PACMAD clade</taxon>
        <taxon>Arundinoideae</taxon>
        <taxon>Arundineae</taxon>
        <taxon>Arundo</taxon>
    </lineage>
</organism>
<sequence length="70" mass="8374">MVNQIMSSIINIPAETSKPINWPVDTSFWNHVYPHHRAFTLRTTNNSWALQCNCFFFFFCFLKITLKCDW</sequence>
<reference evidence="1" key="1">
    <citation type="submission" date="2014-09" db="EMBL/GenBank/DDBJ databases">
        <authorList>
            <person name="Magalhaes I.L.F."/>
            <person name="Oliveira U."/>
            <person name="Santos F.R."/>
            <person name="Vidigal T.H.D.A."/>
            <person name="Brescovit A.D."/>
            <person name="Santos A.J."/>
        </authorList>
    </citation>
    <scope>NUCLEOTIDE SEQUENCE</scope>
    <source>
        <tissue evidence="1">Shoot tissue taken approximately 20 cm above the soil surface</tissue>
    </source>
</reference>
<dbReference type="AlphaFoldDB" id="A0A0A9D928"/>
<evidence type="ECO:0000313" key="1">
    <source>
        <dbReference type="EMBL" id="JAD83178.1"/>
    </source>
</evidence>
<name>A0A0A9D928_ARUDO</name>
<reference evidence="1" key="2">
    <citation type="journal article" date="2015" name="Data Brief">
        <title>Shoot transcriptome of the giant reed, Arundo donax.</title>
        <authorList>
            <person name="Barrero R.A."/>
            <person name="Guerrero F.D."/>
            <person name="Moolhuijzen P."/>
            <person name="Goolsby J.A."/>
            <person name="Tidwell J."/>
            <person name="Bellgard S.E."/>
            <person name="Bellgard M.I."/>
        </authorList>
    </citation>
    <scope>NUCLEOTIDE SEQUENCE</scope>
    <source>
        <tissue evidence="1">Shoot tissue taken approximately 20 cm above the soil surface</tissue>
    </source>
</reference>
<accession>A0A0A9D928</accession>
<dbReference type="EMBL" id="GBRH01214717">
    <property type="protein sequence ID" value="JAD83178.1"/>
    <property type="molecule type" value="Transcribed_RNA"/>
</dbReference>
<protein>
    <submittedName>
        <fullName evidence="1">Uncharacterized protein</fullName>
    </submittedName>
</protein>
<proteinExistence type="predicted"/>